<feature type="transmembrane region" description="Helical" evidence="1">
    <location>
        <begin position="192"/>
        <end position="214"/>
    </location>
</feature>
<reference evidence="2" key="1">
    <citation type="submission" date="2020-10" db="EMBL/GenBank/DDBJ databases">
        <authorList>
            <person name="Gilroy R."/>
        </authorList>
    </citation>
    <scope>NUCLEOTIDE SEQUENCE</scope>
    <source>
        <strain evidence="2">ChiSxjej1B13-7041</strain>
    </source>
</reference>
<feature type="transmembrane region" description="Helical" evidence="1">
    <location>
        <begin position="128"/>
        <end position="150"/>
    </location>
</feature>
<feature type="transmembrane region" description="Helical" evidence="1">
    <location>
        <begin position="220"/>
        <end position="238"/>
    </location>
</feature>
<reference evidence="2" key="2">
    <citation type="journal article" date="2021" name="PeerJ">
        <title>Extensive microbial diversity within the chicken gut microbiome revealed by metagenomics and culture.</title>
        <authorList>
            <person name="Gilroy R."/>
            <person name="Ravi A."/>
            <person name="Getino M."/>
            <person name="Pursley I."/>
            <person name="Horton D.L."/>
            <person name="Alikhan N.F."/>
            <person name="Baker D."/>
            <person name="Gharbi K."/>
            <person name="Hall N."/>
            <person name="Watson M."/>
            <person name="Adriaenssens E.M."/>
            <person name="Foster-Nyarko E."/>
            <person name="Jarju S."/>
            <person name="Secka A."/>
            <person name="Antonio M."/>
            <person name="Oren A."/>
            <person name="Chaudhuri R.R."/>
            <person name="La Ragione R."/>
            <person name="Hildebrand F."/>
            <person name="Pallen M.J."/>
        </authorList>
    </citation>
    <scope>NUCLEOTIDE SEQUENCE</scope>
    <source>
        <strain evidence="2">ChiSxjej1B13-7041</strain>
    </source>
</reference>
<dbReference type="InterPro" id="IPR021509">
    <property type="entry name" value="DUF3169"/>
</dbReference>
<dbReference type="AlphaFoldDB" id="A0A9D1EHX8"/>
<dbReference type="EMBL" id="DVHU01000016">
    <property type="protein sequence ID" value="HIR92146.1"/>
    <property type="molecule type" value="Genomic_DNA"/>
</dbReference>
<keyword evidence="1" id="KW-1133">Transmembrane helix</keyword>
<keyword evidence="1" id="KW-0812">Transmembrane</keyword>
<feature type="transmembrane region" description="Helical" evidence="1">
    <location>
        <begin position="98"/>
        <end position="122"/>
    </location>
</feature>
<feature type="transmembrane region" description="Helical" evidence="1">
    <location>
        <begin position="51"/>
        <end position="77"/>
    </location>
</feature>
<evidence type="ECO:0000313" key="2">
    <source>
        <dbReference type="EMBL" id="HIR92146.1"/>
    </source>
</evidence>
<evidence type="ECO:0000313" key="3">
    <source>
        <dbReference type="Proteomes" id="UP000886841"/>
    </source>
</evidence>
<evidence type="ECO:0000256" key="1">
    <source>
        <dbReference type="SAM" id="Phobius"/>
    </source>
</evidence>
<protein>
    <submittedName>
        <fullName evidence="2">DUF3169 family protein</fullName>
    </submittedName>
</protein>
<accession>A0A9D1EHX8</accession>
<organism evidence="2 3">
    <name type="scientific">Candidatus Egerieimonas intestinavium</name>
    <dbReference type="NCBI Taxonomy" id="2840777"/>
    <lineage>
        <taxon>Bacteria</taxon>
        <taxon>Bacillati</taxon>
        <taxon>Bacillota</taxon>
        <taxon>Clostridia</taxon>
        <taxon>Lachnospirales</taxon>
        <taxon>Lachnospiraceae</taxon>
        <taxon>Lachnospiraceae incertae sedis</taxon>
        <taxon>Candidatus Egerieimonas</taxon>
    </lineage>
</organism>
<keyword evidence="1" id="KW-0472">Membrane</keyword>
<dbReference type="Proteomes" id="UP000886841">
    <property type="component" value="Unassembled WGS sequence"/>
</dbReference>
<sequence length="248" mass="27811">MKRWKSYAKMLLCMAVGAVLGFSANMAVRGVGKRNLTDFVRGIQGWIQDQYLPLSVCLGILVLVVNVSGLLCARSLFKREQQVEEDEALEKLEQKVELCQGSIMTVTTVLVILALMLIGIGITENRRGLYGTLICFVVVLAAVIFQTVVIHQMQKQDPRLKGDPNGLHFQRDWMNSCDEAEKMKVYEATYKSYLLVCNLFPIIMVLALLAKFIWNTGSGAIFLIGLLWMIQVVSMRIYSRGRNVAGNL</sequence>
<name>A0A9D1EHX8_9FIRM</name>
<dbReference type="Pfam" id="PF11368">
    <property type="entry name" value="DUF3169"/>
    <property type="match status" value="1"/>
</dbReference>
<proteinExistence type="predicted"/>
<gene>
    <name evidence="2" type="ORF">IAB98_01830</name>
</gene>
<comment type="caution">
    <text evidence="2">The sequence shown here is derived from an EMBL/GenBank/DDBJ whole genome shotgun (WGS) entry which is preliminary data.</text>
</comment>